<reference evidence="3" key="1">
    <citation type="submission" date="2020-06" db="EMBL/GenBank/DDBJ databases">
        <title>A chromosome-scale genome assembly of Talaromyces rugulosus W13939.</title>
        <authorList>
            <person name="Wang B."/>
            <person name="Guo L."/>
            <person name="Ye K."/>
            <person name="Wang L."/>
        </authorList>
    </citation>
    <scope>NUCLEOTIDE SEQUENCE [LARGE SCALE GENOMIC DNA]</scope>
    <source>
        <strain evidence="3">W13939</strain>
    </source>
</reference>
<dbReference type="InterPro" id="IPR016130">
    <property type="entry name" value="Tyr_Pase_AS"/>
</dbReference>
<accession>A0A7H8RAQ1</accession>
<dbReference type="PANTHER" id="PTHR31126">
    <property type="entry name" value="TYROSINE-PROTEIN PHOSPHATASE"/>
    <property type="match status" value="1"/>
</dbReference>
<dbReference type="EMBL" id="CP055903">
    <property type="protein sequence ID" value="QKX63539.1"/>
    <property type="molecule type" value="Genomic_DNA"/>
</dbReference>
<dbReference type="GeneID" id="55998189"/>
<sequence>MTSISSLPAHAASNSAPSPPFVHVDGIPNFRDIGGYSITDSSSTRRGFIFRSALPTRVTADGIKTLAQDLGVHTIYDLRSNVELRKDNAPSLLTSAEGITVLHRPVFPETDASPRALAKRWANYMSDNGTEGFVAAYAEILREGAGAYKVIFEHVRDHPQKPLLLHCTAGKDRTGVIVALLLLVAGVKEYDVVGDEYALTETAFDPKIRAALAEKTLKEMGPNADEAGVKRMFSAQKENIIATLELIDKNYGGGEGYLKTALGFEDTDIELIRKNLTAGEKGIF</sequence>
<dbReference type="InterPro" id="IPR029021">
    <property type="entry name" value="Prot-tyrosine_phosphatase-like"/>
</dbReference>
<dbReference type="PROSITE" id="PS50056">
    <property type="entry name" value="TYR_PHOSPHATASE_2"/>
    <property type="match status" value="1"/>
</dbReference>
<proteinExistence type="predicted"/>
<dbReference type="OrthoDB" id="449382at2759"/>
<dbReference type="SUPFAM" id="SSF52799">
    <property type="entry name" value="(Phosphotyrosine protein) phosphatases II"/>
    <property type="match status" value="1"/>
</dbReference>
<dbReference type="Pfam" id="PF13350">
    <property type="entry name" value="Y_phosphatase3"/>
    <property type="match status" value="1"/>
</dbReference>
<feature type="domain" description="Tyrosine specific protein phosphatases" evidence="1">
    <location>
        <begin position="149"/>
        <end position="193"/>
    </location>
</feature>
<gene>
    <name evidence="2" type="ORF">TRUGW13939_10710</name>
</gene>
<dbReference type="KEGG" id="trg:TRUGW13939_10710"/>
<dbReference type="Proteomes" id="UP000509510">
    <property type="component" value="Chromosome VI"/>
</dbReference>
<evidence type="ECO:0000313" key="3">
    <source>
        <dbReference type="Proteomes" id="UP000509510"/>
    </source>
</evidence>
<dbReference type="AlphaFoldDB" id="A0A7H8RAQ1"/>
<dbReference type="InterPro" id="IPR026893">
    <property type="entry name" value="Tyr/Ser_Pase_IphP-type"/>
</dbReference>
<name>A0A7H8RAQ1_TALRU</name>
<dbReference type="RefSeq" id="XP_035349713.1">
    <property type="nucleotide sequence ID" value="XM_035493820.1"/>
</dbReference>
<keyword evidence="3" id="KW-1185">Reference proteome</keyword>
<organism evidence="2 3">
    <name type="scientific">Talaromyces rugulosus</name>
    <name type="common">Penicillium rugulosum</name>
    <dbReference type="NCBI Taxonomy" id="121627"/>
    <lineage>
        <taxon>Eukaryota</taxon>
        <taxon>Fungi</taxon>
        <taxon>Dikarya</taxon>
        <taxon>Ascomycota</taxon>
        <taxon>Pezizomycotina</taxon>
        <taxon>Eurotiomycetes</taxon>
        <taxon>Eurotiomycetidae</taxon>
        <taxon>Eurotiales</taxon>
        <taxon>Trichocomaceae</taxon>
        <taxon>Talaromyces</taxon>
        <taxon>Talaromyces sect. Islandici</taxon>
    </lineage>
</organism>
<evidence type="ECO:0000313" key="2">
    <source>
        <dbReference type="EMBL" id="QKX63539.1"/>
    </source>
</evidence>
<dbReference type="PROSITE" id="PS00383">
    <property type="entry name" value="TYR_PHOSPHATASE_1"/>
    <property type="match status" value="1"/>
</dbReference>
<evidence type="ECO:0000259" key="1">
    <source>
        <dbReference type="PROSITE" id="PS50056"/>
    </source>
</evidence>
<dbReference type="InterPro" id="IPR000387">
    <property type="entry name" value="Tyr_Pase_dom"/>
</dbReference>
<dbReference type="Gene3D" id="3.90.190.10">
    <property type="entry name" value="Protein tyrosine phosphatase superfamily"/>
    <property type="match status" value="1"/>
</dbReference>
<protein>
    <recommendedName>
        <fullName evidence="1">Tyrosine specific protein phosphatases domain-containing protein</fullName>
    </recommendedName>
</protein>
<dbReference type="PANTHER" id="PTHR31126:SF1">
    <property type="entry name" value="TYROSINE SPECIFIC PROTEIN PHOSPHATASES DOMAIN-CONTAINING PROTEIN"/>
    <property type="match status" value="1"/>
</dbReference>
<dbReference type="GO" id="GO:0004721">
    <property type="term" value="F:phosphoprotein phosphatase activity"/>
    <property type="evidence" value="ECO:0007669"/>
    <property type="project" value="InterPro"/>
</dbReference>